<dbReference type="AlphaFoldDB" id="A0A8J5GRT1"/>
<feature type="domain" description="CRAL-TRIO" evidence="1">
    <location>
        <begin position="125"/>
        <end position="287"/>
    </location>
</feature>
<gene>
    <name evidence="2" type="ORF">ZIOFF_031037</name>
</gene>
<dbReference type="InterPro" id="IPR036273">
    <property type="entry name" value="CRAL/TRIO_N_dom_sf"/>
</dbReference>
<dbReference type="Proteomes" id="UP000734854">
    <property type="component" value="Unassembled WGS sequence"/>
</dbReference>
<keyword evidence="3" id="KW-1185">Reference proteome</keyword>
<dbReference type="Gene3D" id="3.40.525.10">
    <property type="entry name" value="CRAL-TRIO lipid binding domain"/>
    <property type="match status" value="1"/>
</dbReference>
<evidence type="ECO:0000313" key="3">
    <source>
        <dbReference type="Proteomes" id="UP000734854"/>
    </source>
</evidence>
<evidence type="ECO:0000313" key="2">
    <source>
        <dbReference type="EMBL" id="KAG6512898.1"/>
    </source>
</evidence>
<protein>
    <recommendedName>
        <fullName evidence="1">CRAL-TRIO domain-containing protein</fullName>
    </recommendedName>
</protein>
<dbReference type="SMART" id="SM01100">
    <property type="entry name" value="CRAL_TRIO_N"/>
    <property type="match status" value="1"/>
</dbReference>
<comment type="caution">
    <text evidence="2">The sequence shown here is derived from an EMBL/GenBank/DDBJ whole genome shotgun (WGS) entry which is preliminary data.</text>
</comment>
<proteinExistence type="predicted"/>
<dbReference type="PROSITE" id="PS50191">
    <property type="entry name" value="CRAL_TRIO"/>
    <property type="match status" value="1"/>
</dbReference>
<dbReference type="SUPFAM" id="SSF52087">
    <property type="entry name" value="CRAL/TRIO domain"/>
    <property type="match status" value="1"/>
</dbReference>
<reference evidence="2 3" key="1">
    <citation type="submission" date="2020-08" db="EMBL/GenBank/DDBJ databases">
        <title>Plant Genome Project.</title>
        <authorList>
            <person name="Zhang R.-G."/>
        </authorList>
    </citation>
    <scope>NUCLEOTIDE SEQUENCE [LARGE SCALE GENOMIC DNA]</scope>
    <source>
        <tissue evidence="2">Rhizome</tissue>
    </source>
</reference>
<dbReference type="PANTHER" id="PTHR46277:SF3">
    <property type="entry name" value="BINDING PROTEIN, PUTATIVE-RELATED"/>
    <property type="match status" value="1"/>
</dbReference>
<dbReference type="CDD" id="cd00170">
    <property type="entry name" value="SEC14"/>
    <property type="match status" value="1"/>
</dbReference>
<accession>A0A8J5GRT1</accession>
<dbReference type="PANTHER" id="PTHR46277">
    <property type="entry name" value="OS03G0850700 PROTEIN"/>
    <property type="match status" value="1"/>
</dbReference>
<evidence type="ECO:0000259" key="1">
    <source>
        <dbReference type="PROSITE" id="PS50191"/>
    </source>
</evidence>
<dbReference type="InterPro" id="IPR011074">
    <property type="entry name" value="CRAL/TRIO_N_dom"/>
</dbReference>
<sequence length="287" mass="32729">MHFKKSFALLIHHPLRPPARLDLINKKESAREAAEEATPAMEPERKLAETPIGGVEDHSDDGEWKKVALLRELVEVQDPDSKEVDDLMLRRFLRARDQDVNKAAAMFLKCLNWRKTAVPNGFIAEEEVETELAQKKLCIQGLSKAGCPIGVIFAARHFSSNRDMHVFKNFCVYVLDKLCASIPSGQEKFVGIVDFKGWGYSNCDIRGYLAVLDIMQNCYPERLGKVYLVHVPYLFMKAWKIIYPFIDNNTRKKIVFVGDKNLKDTLLEEIDESQIPDIYGGKLTLVQ</sequence>
<dbReference type="SUPFAM" id="SSF46938">
    <property type="entry name" value="CRAL/TRIO N-terminal domain"/>
    <property type="match status" value="1"/>
</dbReference>
<name>A0A8J5GRT1_ZINOF</name>
<organism evidence="2 3">
    <name type="scientific">Zingiber officinale</name>
    <name type="common">Ginger</name>
    <name type="synonym">Amomum zingiber</name>
    <dbReference type="NCBI Taxonomy" id="94328"/>
    <lineage>
        <taxon>Eukaryota</taxon>
        <taxon>Viridiplantae</taxon>
        <taxon>Streptophyta</taxon>
        <taxon>Embryophyta</taxon>
        <taxon>Tracheophyta</taxon>
        <taxon>Spermatophyta</taxon>
        <taxon>Magnoliopsida</taxon>
        <taxon>Liliopsida</taxon>
        <taxon>Zingiberales</taxon>
        <taxon>Zingiberaceae</taxon>
        <taxon>Zingiber</taxon>
    </lineage>
</organism>
<dbReference type="InterPro" id="IPR001251">
    <property type="entry name" value="CRAL-TRIO_dom"/>
</dbReference>
<dbReference type="SMART" id="SM00516">
    <property type="entry name" value="SEC14"/>
    <property type="match status" value="1"/>
</dbReference>
<dbReference type="Pfam" id="PF00650">
    <property type="entry name" value="CRAL_TRIO"/>
    <property type="match status" value="1"/>
</dbReference>
<dbReference type="InterPro" id="IPR036865">
    <property type="entry name" value="CRAL-TRIO_dom_sf"/>
</dbReference>
<dbReference type="EMBL" id="JACMSC010000008">
    <property type="protein sequence ID" value="KAG6512898.1"/>
    <property type="molecule type" value="Genomic_DNA"/>
</dbReference>